<accession>A0AC60PDT5</accession>
<organism evidence="1 2">
    <name type="scientific">Ixodes persulcatus</name>
    <name type="common">Taiga tick</name>
    <dbReference type="NCBI Taxonomy" id="34615"/>
    <lineage>
        <taxon>Eukaryota</taxon>
        <taxon>Metazoa</taxon>
        <taxon>Ecdysozoa</taxon>
        <taxon>Arthropoda</taxon>
        <taxon>Chelicerata</taxon>
        <taxon>Arachnida</taxon>
        <taxon>Acari</taxon>
        <taxon>Parasitiformes</taxon>
        <taxon>Ixodida</taxon>
        <taxon>Ixodoidea</taxon>
        <taxon>Ixodidae</taxon>
        <taxon>Ixodinae</taxon>
        <taxon>Ixodes</taxon>
    </lineage>
</organism>
<dbReference type="Proteomes" id="UP000805193">
    <property type="component" value="Unassembled WGS sequence"/>
</dbReference>
<evidence type="ECO:0000313" key="2">
    <source>
        <dbReference type="Proteomes" id="UP000805193"/>
    </source>
</evidence>
<reference evidence="1 2" key="1">
    <citation type="journal article" date="2020" name="Cell">
        <title>Large-Scale Comparative Analyses of Tick Genomes Elucidate Their Genetic Diversity and Vector Capacities.</title>
        <authorList>
            <consortium name="Tick Genome and Microbiome Consortium (TIGMIC)"/>
            <person name="Jia N."/>
            <person name="Wang J."/>
            <person name="Shi W."/>
            <person name="Du L."/>
            <person name="Sun Y."/>
            <person name="Zhan W."/>
            <person name="Jiang J.F."/>
            <person name="Wang Q."/>
            <person name="Zhang B."/>
            <person name="Ji P."/>
            <person name="Bell-Sakyi L."/>
            <person name="Cui X.M."/>
            <person name="Yuan T.T."/>
            <person name="Jiang B.G."/>
            <person name="Yang W.F."/>
            <person name="Lam T.T."/>
            <person name="Chang Q.C."/>
            <person name="Ding S.J."/>
            <person name="Wang X.J."/>
            <person name="Zhu J.G."/>
            <person name="Ruan X.D."/>
            <person name="Zhao L."/>
            <person name="Wei J.T."/>
            <person name="Ye R.Z."/>
            <person name="Que T.C."/>
            <person name="Du C.H."/>
            <person name="Zhou Y.H."/>
            <person name="Cheng J.X."/>
            <person name="Dai P.F."/>
            <person name="Guo W.B."/>
            <person name="Han X.H."/>
            <person name="Huang E.J."/>
            <person name="Li L.F."/>
            <person name="Wei W."/>
            <person name="Gao Y.C."/>
            <person name="Liu J.Z."/>
            <person name="Shao H.Z."/>
            <person name="Wang X."/>
            <person name="Wang C.C."/>
            <person name="Yang T.C."/>
            <person name="Huo Q.B."/>
            <person name="Li W."/>
            <person name="Chen H.Y."/>
            <person name="Chen S.E."/>
            <person name="Zhou L.G."/>
            <person name="Ni X.B."/>
            <person name="Tian J.H."/>
            <person name="Sheng Y."/>
            <person name="Liu T."/>
            <person name="Pan Y.S."/>
            <person name="Xia L.Y."/>
            <person name="Li J."/>
            <person name="Zhao F."/>
            <person name="Cao W.C."/>
        </authorList>
    </citation>
    <scope>NUCLEOTIDE SEQUENCE [LARGE SCALE GENOMIC DNA]</scope>
    <source>
        <strain evidence="1">Iper-2018</strain>
    </source>
</reference>
<comment type="caution">
    <text evidence="1">The sequence shown here is derived from an EMBL/GenBank/DDBJ whole genome shotgun (WGS) entry which is preliminary data.</text>
</comment>
<protein>
    <submittedName>
        <fullName evidence="1">Uncharacterized protein</fullName>
    </submittedName>
</protein>
<proteinExistence type="predicted"/>
<sequence>MERLKQKRKTQRYQVTKVLSEIDAAVEREVLVEEELRISLARLNTKHGQLNETDTAIVSSLWQPFWEQFEQVVHNNRELLPTDKFNYLRAAPYEEAAAVIAGIPATASCYEEARDILKTRCGDEKRLIDMIRLLERERIQSSLDVQGLRRLHDDLHGHIRWLRSLGVSEETFSTLLHPLILRLLPEYLVLAYHRTAVGDEKHRRLSTQSAALSSNNSDQDRGQKSQLPILLRFLREEVESRERTSCTKKTDHILKYSSEEKQFTSATSKEPARSGTNIGTAAALLQRTDNQECAFCLVAKP</sequence>
<name>A0AC60PDT5_IXOPE</name>
<keyword evidence="2" id="KW-1185">Reference proteome</keyword>
<gene>
    <name evidence="1" type="ORF">HPB47_005445</name>
</gene>
<evidence type="ECO:0000313" key="1">
    <source>
        <dbReference type="EMBL" id="KAG0417641.1"/>
    </source>
</evidence>
<dbReference type="EMBL" id="JABSTQ010010819">
    <property type="protein sequence ID" value="KAG0417641.1"/>
    <property type="molecule type" value="Genomic_DNA"/>
</dbReference>